<keyword evidence="4 5" id="KW-0472">Membrane</keyword>
<feature type="transmembrane region" description="Helical" evidence="5">
    <location>
        <begin position="12"/>
        <end position="35"/>
    </location>
</feature>
<dbReference type="InterPro" id="IPR018499">
    <property type="entry name" value="Tetraspanin/Peripherin"/>
</dbReference>
<protein>
    <recommendedName>
        <fullName evidence="8">Tetraspanin</fullName>
    </recommendedName>
</protein>
<dbReference type="Proteomes" id="UP000694393">
    <property type="component" value="Unplaced"/>
</dbReference>
<dbReference type="InterPro" id="IPR008952">
    <property type="entry name" value="Tetraspanin_EC2_sf"/>
</dbReference>
<evidence type="ECO:0000256" key="2">
    <source>
        <dbReference type="ARBA" id="ARBA00022692"/>
    </source>
</evidence>
<name>A0A8C8RF03_9SAUR</name>
<keyword evidence="2 5" id="KW-0812">Transmembrane</keyword>
<organism evidence="6 7">
    <name type="scientific">Pelusios castaneus</name>
    <name type="common">West African mud turtle</name>
    <dbReference type="NCBI Taxonomy" id="367368"/>
    <lineage>
        <taxon>Eukaryota</taxon>
        <taxon>Metazoa</taxon>
        <taxon>Chordata</taxon>
        <taxon>Craniata</taxon>
        <taxon>Vertebrata</taxon>
        <taxon>Euteleostomi</taxon>
        <taxon>Archelosauria</taxon>
        <taxon>Testudinata</taxon>
        <taxon>Testudines</taxon>
        <taxon>Pleurodira</taxon>
        <taxon>Pelomedusidae</taxon>
        <taxon>Pelusios</taxon>
    </lineage>
</organism>
<evidence type="ECO:0000256" key="1">
    <source>
        <dbReference type="ARBA" id="ARBA00004141"/>
    </source>
</evidence>
<dbReference type="Pfam" id="PF00335">
    <property type="entry name" value="Tetraspanin"/>
    <property type="match status" value="1"/>
</dbReference>
<dbReference type="Gene3D" id="1.10.1450.10">
    <property type="entry name" value="Tetraspanin"/>
    <property type="match status" value="1"/>
</dbReference>
<evidence type="ECO:0000256" key="4">
    <source>
        <dbReference type="ARBA" id="ARBA00023136"/>
    </source>
</evidence>
<accession>A0A8C8RF03</accession>
<keyword evidence="7" id="KW-1185">Reference proteome</keyword>
<dbReference type="Ensembl" id="ENSPCET00000004765.1">
    <property type="protein sequence ID" value="ENSPCEP00000004611.1"/>
    <property type="gene ID" value="ENSPCEG00000003691.1"/>
</dbReference>
<evidence type="ECO:0000313" key="7">
    <source>
        <dbReference type="Proteomes" id="UP000694393"/>
    </source>
</evidence>
<evidence type="ECO:0000256" key="3">
    <source>
        <dbReference type="ARBA" id="ARBA00022989"/>
    </source>
</evidence>
<sequence>MESWIRPLARVILVLLGLVLWAAAAALVFGGAFMILTYKNYNSFFRDCFLLVPGWLGIVSAFLLLLTGALALCIPMRNSRYQQGTFMYLLVVLLCLEASSAVLAQVYCDRLTSELGYIMAHFFHQYNGTYSHHPSNRAVDVIQRQLQCCGVHNYTEGVPESCCKEEGCLKKLDYRLQFVRDYIGVFTGVSGGLIWLGKSSSLVSFSTMANCIDFKYMPKVCRIRAYITGINLKT</sequence>
<evidence type="ECO:0000313" key="6">
    <source>
        <dbReference type="Ensembl" id="ENSPCEP00000004611.1"/>
    </source>
</evidence>
<dbReference type="PANTHER" id="PTHR19282:SF477">
    <property type="entry name" value="TETRASPANIN"/>
    <property type="match status" value="1"/>
</dbReference>
<evidence type="ECO:0008006" key="8">
    <source>
        <dbReference type="Google" id="ProtNLM"/>
    </source>
</evidence>
<reference evidence="6" key="1">
    <citation type="submission" date="2025-08" db="UniProtKB">
        <authorList>
            <consortium name="Ensembl"/>
        </authorList>
    </citation>
    <scope>IDENTIFICATION</scope>
</reference>
<evidence type="ECO:0000256" key="5">
    <source>
        <dbReference type="SAM" id="Phobius"/>
    </source>
</evidence>
<comment type="subcellular location">
    <subcellularLocation>
        <location evidence="1">Membrane</location>
        <topology evidence="1">Multi-pass membrane protein</topology>
    </subcellularLocation>
</comment>
<reference evidence="6" key="2">
    <citation type="submission" date="2025-09" db="UniProtKB">
        <authorList>
            <consortium name="Ensembl"/>
        </authorList>
    </citation>
    <scope>IDENTIFICATION</scope>
</reference>
<proteinExistence type="predicted"/>
<dbReference type="PANTHER" id="PTHR19282">
    <property type="entry name" value="TETRASPANIN"/>
    <property type="match status" value="1"/>
</dbReference>
<keyword evidence="3 5" id="KW-1133">Transmembrane helix</keyword>
<dbReference type="GO" id="GO:0005886">
    <property type="term" value="C:plasma membrane"/>
    <property type="evidence" value="ECO:0007669"/>
    <property type="project" value="TreeGrafter"/>
</dbReference>
<dbReference type="AlphaFoldDB" id="A0A8C8RF03"/>
<dbReference type="SUPFAM" id="SSF48652">
    <property type="entry name" value="Tetraspanin"/>
    <property type="match status" value="1"/>
</dbReference>
<feature type="transmembrane region" description="Helical" evidence="5">
    <location>
        <begin position="86"/>
        <end position="107"/>
    </location>
</feature>
<feature type="transmembrane region" description="Helical" evidence="5">
    <location>
        <begin position="55"/>
        <end position="74"/>
    </location>
</feature>